<dbReference type="InterPro" id="IPR041667">
    <property type="entry name" value="Cupin_8"/>
</dbReference>
<dbReference type="SUPFAM" id="SSF51197">
    <property type="entry name" value="Clavaminate synthase-like"/>
    <property type="match status" value="1"/>
</dbReference>
<dbReference type="Pfam" id="PF13621">
    <property type="entry name" value="Cupin_8"/>
    <property type="match status" value="1"/>
</dbReference>
<feature type="domain" description="JmjC" evidence="1">
    <location>
        <begin position="137"/>
        <end position="337"/>
    </location>
</feature>
<organism evidence="2 3">
    <name type="scientific">Anopheles maculatus</name>
    <dbReference type="NCBI Taxonomy" id="74869"/>
    <lineage>
        <taxon>Eukaryota</taxon>
        <taxon>Metazoa</taxon>
        <taxon>Ecdysozoa</taxon>
        <taxon>Arthropoda</taxon>
        <taxon>Hexapoda</taxon>
        <taxon>Insecta</taxon>
        <taxon>Pterygota</taxon>
        <taxon>Neoptera</taxon>
        <taxon>Endopterygota</taxon>
        <taxon>Diptera</taxon>
        <taxon>Nematocera</taxon>
        <taxon>Culicoidea</taxon>
        <taxon>Culicidae</taxon>
        <taxon>Anophelinae</taxon>
        <taxon>Anopheles</taxon>
        <taxon>Anopheles maculatus group</taxon>
    </lineage>
</organism>
<reference evidence="3" key="1">
    <citation type="submission" date="2013-09" db="EMBL/GenBank/DDBJ databases">
        <title>The Genome Sequence of Anopheles maculatus species B.</title>
        <authorList>
            <consortium name="The Broad Institute Genomics Platform"/>
            <person name="Neafsey D.E."/>
            <person name="Besansky N."/>
            <person name="Howell P."/>
            <person name="Walton C."/>
            <person name="Young S.K."/>
            <person name="Zeng Q."/>
            <person name="Gargeya S."/>
            <person name="Fitzgerald M."/>
            <person name="Haas B."/>
            <person name="Abouelleil A."/>
            <person name="Allen A.W."/>
            <person name="Alvarado L."/>
            <person name="Arachchi H.M."/>
            <person name="Berlin A.M."/>
            <person name="Chapman S.B."/>
            <person name="Gainer-Dewar J."/>
            <person name="Goldberg J."/>
            <person name="Griggs A."/>
            <person name="Gujja S."/>
            <person name="Hansen M."/>
            <person name="Howarth C."/>
            <person name="Imamovic A."/>
            <person name="Ireland A."/>
            <person name="Larimer J."/>
            <person name="McCowan C."/>
            <person name="Murphy C."/>
            <person name="Pearson M."/>
            <person name="Poon T.W."/>
            <person name="Priest M."/>
            <person name="Roberts A."/>
            <person name="Saif S."/>
            <person name="Shea T."/>
            <person name="Sisk P."/>
            <person name="Sykes S."/>
            <person name="Wortman J."/>
            <person name="Nusbaum C."/>
            <person name="Birren B."/>
        </authorList>
    </citation>
    <scope>NUCLEOTIDE SEQUENCE [LARGE SCALE GENOMIC DNA]</scope>
    <source>
        <strain evidence="3">maculatus3</strain>
    </source>
</reference>
<sequence length="342" mass="39957">MNNSNLRDAFQVLTNEAKDLFLPASIPETFGIPSALEFVRDNVAKNLPLIMREAINDWPAVEKWNSKYFRETLADKEVTVAITPNGYADGLAFHEEEEYFVLPLEQSMCMEDFLDALDHKDPDAIPYIQRQNSNLTEDFQELWMDVNESGLDFASEAFNKKPDAINFWMGDERAITSSGFRQVKSVNLLRFSCIFVLVSVVHKDPYENIYCVISGYKDFILIPPIDLHNVPRRHYPMGIYMQENDDKIVIEPILDEIGKPRLIEWVSVDPLEPDLERFPCYADATTYEIRLNAGDMLYLPSLWYHHVRQSHKCIAVNFWYDMEYDARYCFYRMMEKLCNYGQ</sequence>
<dbReference type="VEuPathDB" id="VectorBase:AMAM015954"/>
<dbReference type="AlphaFoldDB" id="A0A182SYF1"/>
<evidence type="ECO:0000313" key="3">
    <source>
        <dbReference type="Proteomes" id="UP000075901"/>
    </source>
</evidence>
<accession>A0A182SYF1</accession>
<proteinExistence type="predicted"/>
<keyword evidence="3" id="KW-1185">Reference proteome</keyword>
<dbReference type="InterPro" id="IPR003347">
    <property type="entry name" value="JmjC_dom"/>
</dbReference>
<name>A0A182SYF1_9DIPT</name>
<dbReference type="InterPro" id="IPR014710">
    <property type="entry name" value="RmlC-like_jellyroll"/>
</dbReference>
<dbReference type="SMART" id="SM00558">
    <property type="entry name" value="JmjC"/>
    <property type="match status" value="1"/>
</dbReference>
<evidence type="ECO:0000259" key="1">
    <source>
        <dbReference type="PROSITE" id="PS51184"/>
    </source>
</evidence>
<protein>
    <recommendedName>
        <fullName evidence="1">JmjC domain-containing protein</fullName>
    </recommendedName>
</protein>
<evidence type="ECO:0000313" key="2">
    <source>
        <dbReference type="EnsemblMetazoa" id="AMAM015954-PA"/>
    </source>
</evidence>
<reference evidence="2" key="2">
    <citation type="submission" date="2020-05" db="UniProtKB">
        <authorList>
            <consortium name="EnsemblMetazoa"/>
        </authorList>
    </citation>
    <scope>IDENTIFICATION</scope>
    <source>
        <strain evidence="2">maculatus3</strain>
    </source>
</reference>
<dbReference type="PANTHER" id="PTHR12461:SF99">
    <property type="entry name" value="BIFUNCTIONAL PEPTIDASE AND (3S)-LYSYL HYDROXYLASE JMJD7"/>
    <property type="match status" value="1"/>
</dbReference>
<dbReference type="PANTHER" id="PTHR12461">
    <property type="entry name" value="HYPOXIA-INDUCIBLE FACTOR 1 ALPHA INHIBITOR-RELATED"/>
    <property type="match status" value="1"/>
</dbReference>
<dbReference type="EnsemblMetazoa" id="AMAM015954-RA">
    <property type="protein sequence ID" value="AMAM015954-PA"/>
    <property type="gene ID" value="AMAM015954"/>
</dbReference>
<dbReference type="PROSITE" id="PS51184">
    <property type="entry name" value="JMJC"/>
    <property type="match status" value="1"/>
</dbReference>
<dbReference type="Proteomes" id="UP000075901">
    <property type="component" value="Unassembled WGS sequence"/>
</dbReference>
<dbReference type="Gene3D" id="2.60.120.10">
    <property type="entry name" value="Jelly Rolls"/>
    <property type="match status" value="1"/>
</dbReference>